<keyword evidence="3" id="KW-1185">Reference proteome</keyword>
<name>A0AAV1P0Z5_SCOSC</name>
<feature type="region of interest" description="Disordered" evidence="1">
    <location>
        <begin position="95"/>
        <end position="114"/>
    </location>
</feature>
<sequence length="114" mass="12558">MSLATSRRRHILDSYDLVINSGRCFFCTRSFLFDSRLDYRETAALRPGSGALGSRLDADEGSVEPGPCGYGAPSSMIKRLVRGFFFGMSERISTFKSPKQRSPTSLNPCPPRGS</sequence>
<evidence type="ECO:0000256" key="1">
    <source>
        <dbReference type="SAM" id="MobiDB-lite"/>
    </source>
</evidence>
<evidence type="ECO:0000313" key="3">
    <source>
        <dbReference type="Proteomes" id="UP001314229"/>
    </source>
</evidence>
<accession>A0AAV1P0Z5</accession>
<proteinExistence type="predicted"/>
<organism evidence="2 3">
    <name type="scientific">Scomber scombrus</name>
    <name type="common">Atlantic mackerel</name>
    <name type="synonym">Scomber vernalis</name>
    <dbReference type="NCBI Taxonomy" id="13677"/>
    <lineage>
        <taxon>Eukaryota</taxon>
        <taxon>Metazoa</taxon>
        <taxon>Chordata</taxon>
        <taxon>Craniata</taxon>
        <taxon>Vertebrata</taxon>
        <taxon>Euteleostomi</taxon>
        <taxon>Actinopterygii</taxon>
        <taxon>Neopterygii</taxon>
        <taxon>Teleostei</taxon>
        <taxon>Neoteleostei</taxon>
        <taxon>Acanthomorphata</taxon>
        <taxon>Pelagiaria</taxon>
        <taxon>Scombriformes</taxon>
        <taxon>Scombridae</taxon>
        <taxon>Scomber</taxon>
    </lineage>
</organism>
<protein>
    <submittedName>
        <fullName evidence="2">Uncharacterized protein</fullName>
    </submittedName>
</protein>
<dbReference type="Proteomes" id="UP001314229">
    <property type="component" value="Unassembled WGS sequence"/>
</dbReference>
<reference evidence="2 3" key="1">
    <citation type="submission" date="2024-01" db="EMBL/GenBank/DDBJ databases">
        <authorList>
            <person name="Alioto T."/>
            <person name="Alioto T."/>
            <person name="Gomez Garrido J."/>
        </authorList>
    </citation>
    <scope>NUCLEOTIDE SEQUENCE [LARGE SCALE GENOMIC DNA]</scope>
</reference>
<evidence type="ECO:0000313" key="2">
    <source>
        <dbReference type="EMBL" id="CAK6965499.1"/>
    </source>
</evidence>
<comment type="caution">
    <text evidence="2">The sequence shown here is derived from an EMBL/GenBank/DDBJ whole genome shotgun (WGS) entry which is preliminary data.</text>
</comment>
<dbReference type="EMBL" id="CAWUFR010000084">
    <property type="protein sequence ID" value="CAK6965499.1"/>
    <property type="molecule type" value="Genomic_DNA"/>
</dbReference>
<gene>
    <name evidence="2" type="ORF">FSCOSCO3_A014195</name>
</gene>
<feature type="compositionally biased region" description="Polar residues" evidence="1">
    <location>
        <begin position="95"/>
        <end position="107"/>
    </location>
</feature>
<dbReference type="AlphaFoldDB" id="A0AAV1P0Z5"/>